<dbReference type="EMBL" id="BTCL01000002">
    <property type="protein sequence ID" value="GMK43831.1"/>
    <property type="molecule type" value="Genomic_DNA"/>
</dbReference>
<reference evidence="1 2" key="1">
    <citation type="submission" date="2023-05" db="EMBL/GenBank/DDBJ databases">
        <title>Draft genome of Paenibacillus sp. CCS26.</title>
        <authorList>
            <person name="Akita H."/>
            <person name="Shinto Y."/>
            <person name="Kimura Z."/>
        </authorList>
    </citation>
    <scope>NUCLEOTIDE SEQUENCE [LARGE SCALE GENOMIC DNA]</scope>
    <source>
        <strain evidence="1 2">CCS26</strain>
    </source>
</reference>
<keyword evidence="2" id="KW-1185">Reference proteome</keyword>
<proteinExistence type="predicted"/>
<organism evidence="1 2">
    <name type="scientific">Paenibacillus glycanilyticus</name>
    <dbReference type="NCBI Taxonomy" id="126569"/>
    <lineage>
        <taxon>Bacteria</taxon>
        <taxon>Bacillati</taxon>
        <taxon>Bacillota</taxon>
        <taxon>Bacilli</taxon>
        <taxon>Bacillales</taxon>
        <taxon>Paenibacillaceae</taxon>
        <taxon>Paenibacillus</taxon>
    </lineage>
</organism>
<protein>
    <submittedName>
        <fullName evidence="1">Uncharacterized protein</fullName>
    </submittedName>
</protein>
<accession>A0ABQ6NFE3</accession>
<evidence type="ECO:0000313" key="1">
    <source>
        <dbReference type="EMBL" id="GMK43831.1"/>
    </source>
</evidence>
<comment type="caution">
    <text evidence="1">The sequence shown here is derived from an EMBL/GenBank/DDBJ whole genome shotgun (WGS) entry which is preliminary data.</text>
</comment>
<gene>
    <name evidence="1" type="ORF">PghCCS26_09580</name>
</gene>
<dbReference type="Proteomes" id="UP001285921">
    <property type="component" value="Unassembled WGS sequence"/>
</dbReference>
<sequence>MSLPKRKKGTLASPFFDGVVSFDELSPSYNGKPGAIFTDRYTIPLGIAFPIAIARVLQQRVFSTTPRFSSDE</sequence>
<name>A0ABQ6NFE3_9BACL</name>
<evidence type="ECO:0000313" key="2">
    <source>
        <dbReference type="Proteomes" id="UP001285921"/>
    </source>
</evidence>